<dbReference type="PROSITE" id="PS50089">
    <property type="entry name" value="ZF_RING_2"/>
    <property type="match status" value="1"/>
</dbReference>
<proteinExistence type="predicted"/>
<reference evidence="6" key="1">
    <citation type="submission" date="2025-08" db="UniProtKB">
        <authorList>
            <consortium name="Ensembl"/>
        </authorList>
    </citation>
    <scope>IDENTIFICATION</scope>
</reference>
<feature type="domain" description="RING-type" evidence="5">
    <location>
        <begin position="266"/>
        <end position="308"/>
    </location>
</feature>
<evidence type="ECO:0000256" key="2">
    <source>
        <dbReference type="ARBA" id="ARBA00022771"/>
    </source>
</evidence>
<dbReference type="InterPro" id="IPR001841">
    <property type="entry name" value="Znf_RING"/>
</dbReference>
<accession>A0A3B5LDJ8</accession>
<dbReference type="GO" id="GO:0032436">
    <property type="term" value="P:positive regulation of proteasomal ubiquitin-dependent protein catabolic process"/>
    <property type="evidence" value="ECO:0007669"/>
    <property type="project" value="TreeGrafter"/>
</dbReference>
<keyword evidence="7" id="KW-1185">Reference proteome</keyword>
<dbReference type="InterPro" id="IPR033263">
    <property type="entry name" value="RNF180"/>
</dbReference>
<dbReference type="InterPro" id="IPR017907">
    <property type="entry name" value="Znf_RING_CS"/>
</dbReference>
<dbReference type="PROSITE" id="PS00518">
    <property type="entry name" value="ZF_RING_1"/>
    <property type="match status" value="1"/>
</dbReference>
<dbReference type="Proteomes" id="UP000261380">
    <property type="component" value="Unplaced"/>
</dbReference>
<keyword evidence="2 4" id="KW-0863">Zinc-finger</keyword>
<dbReference type="GO" id="GO:0008270">
    <property type="term" value="F:zinc ion binding"/>
    <property type="evidence" value="ECO:0007669"/>
    <property type="project" value="UniProtKB-KW"/>
</dbReference>
<keyword evidence="3" id="KW-0862">Zinc</keyword>
<dbReference type="InterPro" id="IPR045790">
    <property type="entry name" value="RNF180_C"/>
</dbReference>
<dbReference type="InterPro" id="IPR013083">
    <property type="entry name" value="Znf_RING/FYVE/PHD"/>
</dbReference>
<evidence type="ECO:0000256" key="3">
    <source>
        <dbReference type="ARBA" id="ARBA00022833"/>
    </source>
</evidence>
<dbReference type="GO" id="GO:0061630">
    <property type="term" value="F:ubiquitin protein ligase activity"/>
    <property type="evidence" value="ECO:0007669"/>
    <property type="project" value="InterPro"/>
</dbReference>
<dbReference type="GO" id="GO:0042415">
    <property type="term" value="P:norepinephrine metabolic process"/>
    <property type="evidence" value="ECO:0007669"/>
    <property type="project" value="TreeGrafter"/>
</dbReference>
<reference evidence="6" key="2">
    <citation type="submission" date="2025-09" db="UniProtKB">
        <authorList>
            <consortium name="Ensembl"/>
        </authorList>
    </citation>
    <scope>IDENTIFICATION</scope>
</reference>
<organism evidence="6 7">
    <name type="scientific">Xiphophorus couchianus</name>
    <name type="common">Monterrey platyfish</name>
    <dbReference type="NCBI Taxonomy" id="32473"/>
    <lineage>
        <taxon>Eukaryota</taxon>
        <taxon>Metazoa</taxon>
        <taxon>Chordata</taxon>
        <taxon>Craniata</taxon>
        <taxon>Vertebrata</taxon>
        <taxon>Euteleostomi</taxon>
        <taxon>Actinopterygii</taxon>
        <taxon>Neopterygii</taxon>
        <taxon>Teleostei</taxon>
        <taxon>Neoteleostei</taxon>
        <taxon>Acanthomorphata</taxon>
        <taxon>Ovalentaria</taxon>
        <taxon>Atherinomorphae</taxon>
        <taxon>Cyprinodontiformes</taxon>
        <taxon>Poeciliidae</taxon>
        <taxon>Poeciliinae</taxon>
        <taxon>Xiphophorus</taxon>
    </lineage>
</organism>
<dbReference type="Gene3D" id="3.30.40.10">
    <property type="entry name" value="Zinc/RING finger domain, C3HC4 (zinc finger)"/>
    <property type="match status" value="1"/>
</dbReference>
<dbReference type="GeneTree" id="ENSGT00390000007479"/>
<dbReference type="Pfam" id="PF13639">
    <property type="entry name" value="zf-RING_2"/>
    <property type="match status" value="1"/>
</dbReference>
<sequence length="416" mass="47482">MEYIYFDTFIKPPHPSVKFIVVLPVCVFLRSSLCLQAADCGPVSCCIWHMDVDNLPEWIWISVQQAVWTSGKLNCFHCGARLGGYSFLNRYRCPCGRDATVHFSRSRVDLDQKPRLLIVPRRRMGRGSAQAQQEGPALDLVCAGGTPQHGAARDTDVKKLNGSEPKPGETLVELLVLTRFWLSPGQVSSSQGPVVLSSLARTRLSKTDQNRLKSRRRKQRRRERWLQSQLQEEEEEEPVRKNYKLLLLLLKVDLFQSDVDRDGLTCAVCLDVFFRPRSCLPCAHVFCEPCLRRLARNRAAHTPCPLCRRLISNTGFHRELDHRAKTLFPKVWATRRQNFQNSLSARWPLPSSREQTRYLCCQDIFTFILLKGNQDEVPHRVFRGLLVVSFSGSWCSAPTGQEGNRLVCLTITTKSN</sequence>
<dbReference type="GO" id="GO:0000209">
    <property type="term" value="P:protein polyubiquitination"/>
    <property type="evidence" value="ECO:0007669"/>
    <property type="project" value="InterPro"/>
</dbReference>
<name>A0A3B5LDJ8_9TELE</name>
<evidence type="ECO:0000313" key="7">
    <source>
        <dbReference type="Proteomes" id="UP000261380"/>
    </source>
</evidence>
<dbReference type="GO" id="GO:0005789">
    <property type="term" value="C:endoplasmic reticulum membrane"/>
    <property type="evidence" value="ECO:0007669"/>
    <property type="project" value="TreeGrafter"/>
</dbReference>
<evidence type="ECO:0000259" key="5">
    <source>
        <dbReference type="PROSITE" id="PS50089"/>
    </source>
</evidence>
<dbReference type="PANTHER" id="PTHR46717">
    <property type="entry name" value="E3 UBIQUITIN-PROTEIN LIGASE RNF180"/>
    <property type="match status" value="1"/>
</dbReference>
<evidence type="ECO:0000313" key="6">
    <source>
        <dbReference type="Ensembl" id="ENSXCOP00000008645.1"/>
    </source>
</evidence>
<dbReference type="GO" id="GO:0031624">
    <property type="term" value="F:ubiquitin conjugating enzyme binding"/>
    <property type="evidence" value="ECO:0007669"/>
    <property type="project" value="TreeGrafter"/>
</dbReference>
<dbReference type="Pfam" id="PF19332">
    <property type="entry name" value="RNF180_C"/>
    <property type="match status" value="1"/>
</dbReference>
<dbReference type="SMART" id="SM00184">
    <property type="entry name" value="RING"/>
    <property type="match status" value="1"/>
</dbReference>
<evidence type="ECO:0000256" key="1">
    <source>
        <dbReference type="ARBA" id="ARBA00022723"/>
    </source>
</evidence>
<keyword evidence="1" id="KW-0479">Metal-binding</keyword>
<dbReference type="GO" id="GO:0042428">
    <property type="term" value="P:serotonin metabolic process"/>
    <property type="evidence" value="ECO:0007669"/>
    <property type="project" value="TreeGrafter"/>
</dbReference>
<dbReference type="Ensembl" id="ENSXCOT00000008751.1">
    <property type="protein sequence ID" value="ENSXCOP00000008645.1"/>
    <property type="gene ID" value="ENSXCOG00000006610.1"/>
</dbReference>
<dbReference type="SUPFAM" id="SSF57850">
    <property type="entry name" value="RING/U-box"/>
    <property type="match status" value="1"/>
</dbReference>
<evidence type="ECO:0000256" key="4">
    <source>
        <dbReference type="PROSITE-ProRule" id="PRU00175"/>
    </source>
</evidence>
<dbReference type="CDD" id="cd16554">
    <property type="entry name" value="RING-HC_RNF180"/>
    <property type="match status" value="1"/>
</dbReference>
<protein>
    <recommendedName>
        <fullName evidence="5">RING-type domain-containing protein</fullName>
    </recommendedName>
</protein>
<dbReference type="PANTHER" id="PTHR46717:SF1">
    <property type="entry name" value="E3 UBIQUITIN-PROTEIN LIGASE RNF180"/>
    <property type="match status" value="1"/>
</dbReference>
<dbReference type="AlphaFoldDB" id="A0A3B5LDJ8"/>